<dbReference type="GO" id="GO:0044038">
    <property type="term" value="P:cell wall macromolecule biosynthetic process"/>
    <property type="evidence" value="ECO:0007669"/>
    <property type="project" value="InterPro"/>
</dbReference>
<dbReference type="RefSeq" id="WP_096579586.1">
    <property type="nucleotide sequence ID" value="NZ_CAWNJS010000001.1"/>
</dbReference>
<dbReference type="InterPro" id="IPR003447">
    <property type="entry name" value="FEMABX"/>
</dbReference>
<evidence type="ECO:0000313" key="2">
    <source>
        <dbReference type="Proteomes" id="UP000218785"/>
    </source>
</evidence>
<evidence type="ECO:0008006" key="3">
    <source>
        <dbReference type="Google" id="ProtNLM"/>
    </source>
</evidence>
<reference evidence="1 2" key="1">
    <citation type="submission" date="2017-06" db="EMBL/GenBank/DDBJ databases">
        <title>Genome sequencing of cyanobaciteial culture collection at National Institute for Environmental Studies (NIES).</title>
        <authorList>
            <person name="Hirose Y."/>
            <person name="Shimura Y."/>
            <person name="Fujisawa T."/>
            <person name="Nakamura Y."/>
            <person name="Kawachi M."/>
        </authorList>
    </citation>
    <scope>NUCLEOTIDE SEQUENCE [LARGE SCALE GENOMIC DNA]</scope>
    <source>
        <strain evidence="1 2">NIES-37</strain>
    </source>
</reference>
<dbReference type="EMBL" id="AP018248">
    <property type="protein sequence ID" value="BAZ00589.1"/>
    <property type="molecule type" value="Genomic_DNA"/>
</dbReference>
<dbReference type="Proteomes" id="UP000218785">
    <property type="component" value="Chromosome"/>
</dbReference>
<proteinExistence type="predicted"/>
<dbReference type="KEGG" id="ttq:NIES37_45840"/>
<dbReference type="GO" id="GO:0016755">
    <property type="term" value="F:aminoacyltransferase activity"/>
    <property type="evidence" value="ECO:0007669"/>
    <property type="project" value="InterPro"/>
</dbReference>
<organism evidence="1 2">
    <name type="scientific">Tolypothrix tenuis PCC 7101</name>
    <dbReference type="NCBI Taxonomy" id="231146"/>
    <lineage>
        <taxon>Bacteria</taxon>
        <taxon>Bacillati</taxon>
        <taxon>Cyanobacteriota</taxon>
        <taxon>Cyanophyceae</taxon>
        <taxon>Nostocales</taxon>
        <taxon>Tolypothrichaceae</taxon>
        <taxon>Tolypothrix</taxon>
    </lineage>
</organism>
<evidence type="ECO:0000313" key="1">
    <source>
        <dbReference type="EMBL" id="BAZ00589.1"/>
    </source>
</evidence>
<dbReference type="Pfam" id="PF02388">
    <property type="entry name" value="FemAB"/>
    <property type="match status" value="1"/>
</dbReference>
<dbReference type="InterPro" id="IPR016181">
    <property type="entry name" value="Acyl_CoA_acyltransferase"/>
</dbReference>
<dbReference type="Gene3D" id="3.40.630.30">
    <property type="match status" value="1"/>
</dbReference>
<gene>
    <name evidence="1" type="ORF">NIES37_45840</name>
</gene>
<accession>A0A1Z4N4C1</accession>
<protein>
    <recommendedName>
        <fullName evidence="3">FemAB family protein</fullName>
    </recommendedName>
</protein>
<dbReference type="AlphaFoldDB" id="A0A1Z4N4C1"/>
<dbReference type="SUPFAM" id="SSF55729">
    <property type="entry name" value="Acyl-CoA N-acyltransferases (Nat)"/>
    <property type="match status" value="1"/>
</dbReference>
<keyword evidence="2" id="KW-1185">Reference proteome</keyword>
<sequence length="361" mass="41811">MNIQVIDLESNYWREILQNIKHDFYQIPEYFALEAMRNKAVAEAILISENDKILFAPYLLRNCDDLGVETSIPIESIDIVSPYGYPGILLSDAAKITPDFVEAAIKKLNVVLKDKGVCSAFFRLHPIINHNLNEVLYNQKILTFNGKTVYINLHLSEEQIWNQTKRDRRKKINYCMQVGLTARMVNFDEYLDKFTAIYQETMQRVAAAEIYYSFNAQYFKKMKDVLKEKLHLCIVEIDNQVASAGLYTEYSGIVQSVFRGTSSKFITLSPGSLEINYVRFWAKNRSNHIFHLGGGLGGATTNLYNFKASFSKLRHNFLTMRLILDEEKYLELVNLQAKTLNLDFKTILNSQFFPAYRYQET</sequence>
<name>A0A1Z4N4C1_9CYAN</name>